<gene>
    <name evidence="2" type="ORF">EPA99_16245</name>
</gene>
<keyword evidence="3" id="KW-1185">Reference proteome</keyword>
<feature type="signal peptide" evidence="1">
    <location>
        <begin position="1"/>
        <end position="23"/>
    </location>
</feature>
<evidence type="ECO:0000256" key="1">
    <source>
        <dbReference type="SAM" id="SignalP"/>
    </source>
</evidence>
<reference evidence="2 3" key="1">
    <citation type="submission" date="2019-01" db="EMBL/GenBank/DDBJ databases">
        <title>Pseudoxanthomonas composti sp. nov., isolated from compost.</title>
        <authorList>
            <person name="Yang G."/>
        </authorList>
    </citation>
    <scope>NUCLEOTIDE SEQUENCE [LARGE SCALE GENOMIC DNA]</scope>
    <source>
        <strain evidence="2 3">GSS15</strain>
    </source>
</reference>
<name>A0A4V1N0S6_9GAMM</name>
<dbReference type="AlphaFoldDB" id="A0A4V1N0S6"/>
<dbReference type="EMBL" id="SAWZ01000010">
    <property type="protein sequence ID" value="RXR01474.1"/>
    <property type="molecule type" value="Genomic_DNA"/>
</dbReference>
<dbReference type="RefSeq" id="WP_129472291.1">
    <property type="nucleotide sequence ID" value="NZ_SAWZ01000010.1"/>
</dbReference>
<keyword evidence="1" id="KW-0732">Signal</keyword>
<evidence type="ECO:0000313" key="3">
    <source>
        <dbReference type="Proteomes" id="UP000289784"/>
    </source>
</evidence>
<comment type="caution">
    <text evidence="2">The sequence shown here is derived from an EMBL/GenBank/DDBJ whole genome shotgun (WGS) entry which is preliminary data.</text>
</comment>
<feature type="chain" id="PRO_5020201074" description="DUF541 domain-containing protein" evidence="1">
    <location>
        <begin position="24"/>
        <end position="169"/>
    </location>
</feature>
<organism evidence="2 3">
    <name type="scientific">Pseudoxanthomonas composti</name>
    <dbReference type="NCBI Taxonomy" id="2137479"/>
    <lineage>
        <taxon>Bacteria</taxon>
        <taxon>Pseudomonadati</taxon>
        <taxon>Pseudomonadota</taxon>
        <taxon>Gammaproteobacteria</taxon>
        <taxon>Lysobacterales</taxon>
        <taxon>Lysobacteraceae</taxon>
        <taxon>Pseudoxanthomonas</taxon>
    </lineage>
</organism>
<proteinExistence type="predicted"/>
<dbReference type="OrthoDB" id="5988468at2"/>
<evidence type="ECO:0000313" key="2">
    <source>
        <dbReference type="EMBL" id="RXR01474.1"/>
    </source>
</evidence>
<protein>
    <recommendedName>
        <fullName evidence="4">DUF541 domain-containing protein</fullName>
    </recommendedName>
</protein>
<dbReference type="Proteomes" id="UP000289784">
    <property type="component" value="Unassembled WGS sequence"/>
</dbReference>
<accession>A0A4V1N0S6</accession>
<sequence>MNKHRWFACCLVALSAISINAAAQDADIYDVAYIQSNLTVGKTTRAQVLEHFGEPTSKKATLSSAGGASETLVYVRGAPKVAQKQKKGGGLGGMMASLRGVASDVAGVTGQNIRYDDRVRASRVEDQANAADRLSSRLGTPAETASASAGAATLSIQLDNGVVSSFDLQ</sequence>
<evidence type="ECO:0008006" key="4">
    <source>
        <dbReference type="Google" id="ProtNLM"/>
    </source>
</evidence>